<dbReference type="Proteomes" id="UP000183557">
    <property type="component" value="Unassembled WGS sequence"/>
</dbReference>
<gene>
    <name evidence="2" type="ORF">SAMN04487936_103368</name>
</gene>
<proteinExistence type="predicted"/>
<dbReference type="AlphaFoldDB" id="A0A1I3TFX0"/>
<accession>A0A1I3TFX0</accession>
<sequence length="104" mass="11808">MKTLLDIIASCSFVLGWFVVIVGVGYLIPSLWISPVFVLICLLVLSIGVLLLKFINLLFKWRSFGYYFALNDTNKNYFKVVFYLIPMTKLSRAASTTSVVIVFN</sequence>
<reference evidence="3" key="1">
    <citation type="submission" date="2016-10" db="EMBL/GenBank/DDBJ databases">
        <authorList>
            <person name="Varghese N."/>
            <person name="Submissions S."/>
        </authorList>
    </citation>
    <scope>NUCLEOTIDE SEQUENCE [LARGE SCALE GENOMIC DNA]</scope>
    <source>
        <strain evidence="3">CGMCC 1.3704</strain>
    </source>
</reference>
<feature type="transmembrane region" description="Helical" evidence="1">
    <location>
        <begin position="80"/>
        <end position="103"/>
    </location>
</feature>
<name>A0A1I3TFX0_HALDA</name>
<keyword evidence="1" id="KW-1133">Transmembrane helix</keyword>
<feature type="transmembrane region" description="Helical" evidence="1">
    <location>
        <begin position="7"/>
        <end position="28"/>
    </location>
</feature>
<keyword evidence="1" id="KW-0812">Transmembrane</keyword>
<feature type="transmembrane region" description="Helical" evidence="1">
    <location>
        <begin position="34"/>
        <end position="59"/>
    </location>
</feature>
<organism evidence="2 3">
    <name type="scientific">Halobacillus dabanensis</name>
    <dbReference type="NCBI Taxonomy" id="240302"/>
    <lineage>
        <taxon>Bacteria</taxon>
        <taxon>Bacillati</taxon>
        <taxon>Bacillota</taxon>
        <taxon>Bacilli</taxon>
        <taxon>Bacillales</taxon>
        <taxon>Bacillaceae</taxon>
        <taxon>Halobacillus</taxon>
    </lineage>
</organism>
<protein>
    <submittedName>
        <fullName evidence="2">Uncharacterized protein</fullName>
    </submittedName>
</protein>
<keyword evidence="3" id="KW-1185">Reference proteome</keyword>
<keyword evidence="1" id="KW-0472">Membrane</keyword>
<dbReference type="EMBL" id="FOSB01000003">
    <property type="protein sequence ID" value="SFJ69815.1"/>
    <property type="molecule type" value="Genomic_DNA"/>
</dbReference>
<evidence type="ECO:0000313" key="2">
    <source>
        <dbReference type="EMBL" id="SFJ69815.1"/>
    </source>
</evidence>
<evidence type="ECO:0000313" key="3">
    <source>
        <dbReference type="Proteomes" id="UP000183557"/>
    </source>
</evidence>
<evidence type="ECO:0000256" key="1">
    <source>
        <dbReference type="SAM" id="Phobius"/>
    </source>
</evidence>